<keyword evidence="2" id="KW-0479">Metal-binding</keyword>
<evidence type="ECO:0000259" key="6">
    <source>
        <dbReference type="Pfam" id="PF04234"/>
    </source>
</evidence>
<comment type="subcellular location">
    <subcellularLocation>
        <location evidence="1">Cell envelope</location>
    </subcellularLocation>
</comment>
<dbReference type="GO" id="GO:0042597">
    <property type="term" value="C:periplasmic space"/>
    <property type="evidence" value="ECO:0007669"/>
    <property type="project" value="InterPro"/>
</dbReference>
<gene>
    <name evidence="7" type="ORF">OL599_08035</name>
</gene>
<dbReference type="InterPro" id="IPR007348">
    <property type="entry name" value="CopC_dom"/>
</dbReference>
<evidence type="ECO:0000256" key="4">
    <source>
        <dbReference type="ARBA" id="ARBA00023008"/>
    </source>
</evidence>
<dbReference type="InterPro" id="IPR014756">
    <property type="entry name" value="Ig_E-set"/>
</dbReference>
<protein>
    <submittedName>
        <fullName evidence="7">Copper resistance protein CopC</fullName>
    </submittedName>
</protein>
<dbReference type="SUPFAM" id="SSF81296">
    <property type="entry name" value="E set domains"/>
    <property type="match status" value="1"/>
</dbReference>
<dbReference type="InterPro" id="IPR032694">
    <property type="entry name" value="CopC/D"/>
</dbReference>
<dbReference type="InterPro" id="IPR014755">
    <property type="entry name" value="Cu-Rt/internalin_Ig-like"/>
</dbReference>
<keyword evidence="3 5" id="KW-0732">Signal</keyword>
<evidence type="ECO:0000256" key="5">
    <source>
        <dbReference type="SAM" id="SignalP"/>
    </source>
</evidence>
<dbReference type="EMBL" id="JAPDNT010000004">
    <property type="protein sequence ID" value="MCW3474532.1"/>
    <property type="molecule type" value="Genomic_DNA"/>
</dbReference>
<dbReference type="Gene3D" id="2.60.40.1220">
    <property type="match status" value="1"/>
</dbReference>
<proteinExistence type="predicted"/>
<evidence type="ECO:0000256" key="1">
    <source>
        <dbReference type="ARBA" id="ARBA00004196"/>
    </source>
</evidence>
<dbReference type="AlphaFoldDB" id="A0AA41YLM4"/>
<feature type="chain" id="PRO_5041454478" evidence="5">
    <location>
        <begin position="32"/>
        <end position="132"/>
    </location>
</feature>
<dbReference type="GO" id="GO:0030313">
    <property type="term" value="C:cell envelope"/>
    <property type="evidence" value="ECO:0007669"/>
    <property type="project" value="UniProtKB-SubCell"/>
</dbReference>
<comment type="caution">
    <text evidence="7">The sequence shown here is derived from an EMBL/GenBank/DDBJ whole genome shotgun (WGS) entry which is preliminary data.</text>
</comment>
<feature type="signal peptide" evidence="5">
    <location>
        <begin position="1"/>
        <end position="31"/>
    </location>
</feature>
<evidence type="ECO:0000256" key="2">
    <source>
        <dbReference type="ARBA" id="ARBA00022723"/>
    </source>
</evidence>
<feature type="domain" description="CopC" evidence="6">
    <location>
        <begin position="30"/>
        <end position="122"/>
    </location>
</feature>
<dbReference type="PANTHER" id="PTHR34820:SF4">
    <property type="entry name" value="INNER MEMBRANE PROTEIN YEBZ"/>
    <property type="match status" value="1"/>
</dbReference>
<reference evidence="7" key="1">
    <citation type="submission" date="2022-09" db="EMBL/GenBank/DDBJ databases">
        <title>Rhodovastum sp. nov. RN2-1 isolated from soil in Seongnam, South Korea.</title>
        <authorList>
            <person name="Le N.T."/>
        </authorList>
    </citation>
    <scope>NUCLEOTIDE SEQUENCE</scope>
    <source>
        <strain evidence="7">RN2-1</strain>
    </source>
</reference>
<dbReference type="GO" id="GO:0006825">
    <property type="term" value="P:copper ion transport"/>
    <property type="evidence" value="ECO:0007669"/>
    <property type="project" value="InterPro"/>
</dbReference>
<keyword evidence="4" id="KW-0186">Copper</keyword>
<dbReference type="Proteomes" id="UP001165679">
    <property type="component" value="Unassembled WGS sequence"/>
</dbReference>
<reference evidence="7" key="2">
    <citation type="submission" date="2022-10" db="EMBL/GenBank/DDBJ databases">
        <authorList>
            <person name="Trinh H.N."/>
        </authorList>
    </citation>
    <scope>NUCLEOTIDE SEQUENCE</scope>
    <source>
        <strain evidence="7">RN2-1</strain>
    </source>
</reference>
<organism evidence="7 8">
    <name type="scientific">Limobrevibacterium gyesilva</name>
    <dbReference type="NCBI Taxonomy" id="2991712"/>
    <lineage>
        <taxon>Bacteria</taxon>
        <taxon>Pseudomonadati</taxon>
        <taxon>Pseudomonadota</taxon>
        <taxon>Alphaproteobacteria</taxon>
        <taxon>Acetobacterales</taxon>
        <taxon>Acetobacteraceae</taxon>
        <taxon>Limobrevibacterium</taxon>
    </lineage>
</organism>
<evidence type="ECO:0000256" key="3">
    <source>
        <dbReference type="ARBA" id="ARBA00022729"/>
    </source>
</evidence>
<dbReference type="PANTHER" id="PTHR34820">
    <property type="entry name" value="INNER MEMBRANE PROTEIN YEBZ"/>
    <property type="match status" value="1"/>
</dbReference>
<accession>A0AA41YLM4</accession>
<dbReference type="Pfam" id="PF04234">
    <property type="entry name" value="CopC"/>
    <property type="match status" value="1"/>
</dbReference>
<keyword evidence="8" id="KW-1185">Reference proteome</keyword>
<dbReference type="RefSeq" id="WP_264713174.1">
    <property type="nucleotide sequence ID" value="NZ_JAPDNT010000004.1"/>
</dbReference>
<dbReference type="GO" id="GO:0046688">
    <property type="term" value="P:response to copper ion"/>
    <property type="evidence" value="ECO:0007669"/>
    <property type="project" value="InterPro"/>
</dbReference>
<dbReference type="GO" id="GO:0005507">
    <property type="term" value="F:copper ion binding"/>
    <property type="evidence" value="ECO:0007669"/>
    <property type="project" value="InterPro"/>
</dbReference>
<sequence>MTFSWIRALVLPAAVAVPVALGLPAAARAHAILVESQPAIGGAVQAGPVAVSLRYNSRIDRARSRLTLNRPDKTQAVLPIGTDGPDDVLTTRAELSPGAYVLRWQVLAVDGHITRGDVPFTVAPPGAATVAP</sequence>
<evidence type="ECO:0000313" key="8">
    <source>
        <dbReference type="Proteomes" id="UP001165679"/>
    </source>
</evidence>
<dbReference type="GO" id="GO:0005886">
    <property type="term" value="C:plasma membrane"/>
    <property type="evidence" value="ECO:0007669"/>
    <property type="project" value="TreeGrafter"/>
</dbReference>
<evidence type="ECO:0000313" key="7">
    <source>
        <dbReference type="EMBL" id="MCW3474532.1"/>
    </source>
</evidence>
<name>A0AA41YLM4_9PROT</name>